<comment type="caution">
    <text evidence="2">The sequence shown here is derived from an EMBL/GenBank/DDBJ whole genome shotgun (WGS) entry which is preliminary data.</text>
</comment>
<feature type="compositionally biased region" description="Polar residues" evidence="1">
    <location>
        <begin position="42"/>
        <end position="56"/>
    </location>
</feature>
<dbReference type="OrthoDB" id="8775810at2759"/>
<dbReference type="EMBL" id="AAYY01000008">
    <property type="protein sequence ID" value="EDP43253.1"/>
    <property type="molecule type" value="Genomic_DNA"/>
</dbReference>
<dbReference type="VEuPathDB" id="FungiDB:MGL_2263"/>
<keyword evidence="3" id="KW-1185">Reference proteome</keyword>
<dbReference type="RefSeq" id="XP_001730467.1">
    <property type="nucleotide sequence ID" value="XM_001730415.1"/>
</dbReference>
<sequence>MISPQCPAPSTPRKKQKYELKPHLSPGNPFRSPQKATKHYEQMQTFPLRSTETNAPYESDVSEPEENEQPAPLEMSAISTPVKEASNLEPISLYFTPRTKARKRLRGEDALTPPNDKSFRAPSQNRTANALIQSPRTVQVFDKRSFSRIFSASHEQDHIRELASVQDEDILGPSPVKADKQREFRPIFLPQATLPQSQEAVLDEDMSSAPTSPTLDATQSRETEPETNLSHPHCQEMALCVDDDADKSIKILPYRRFGSAKSPTQEPDDADLNFLFARHEESEKRADAGLESSDEVVQFGDRLTDIESHTLTQAVLHGQRVTSKLRERSHRMVQDLFTPHASGSQSRISTVVQRQGRAGLDTEEDIASEEGDSDNEETHDDDWVSETSSVDYGWGDGGMDADDVE</sequence>
<name>A8Q2X5_MALGO</name>
<feature type="compositionally biased region" description="Polar residues" evidence="1">
    <location>
        <begin position="341"/>
        <end position="353"/>
    </location>
</feature>
<dbReference type="AlphaFoldDB" id="A8Q2X5"/>
<dbReference type="GeneID" id="5854774"/>
<feature type="region of interest" description="Disordered" evidence="1">
    <location>
        <begin position="198"/>
        <end position="231"/>
    </location>
</feature>
<dbReference type="Proteomes" id="UP000008837">
    <property type="component" value="Unassembled WGS sequence"/>
</dbReference>
<protein>
    <submittedName>
        <fullName evidence="2">Uncharacterized protein</fullName>
    </submittedName>
</protein>
<organism evidence="2 3">
    <name type="scientific">Malassezia globosa (strain ATCC MYA-4612 / CBS 7966)</name>
    <name type="common">Dandruff-associated fungus</name>
    <dbReference type="NCBI Taxonomy" id="425265"/>
    <lineage>
        <taxon>Eukaryota</taxon>
        <taxon>Fungi</taxon>
        <taxon>Dikarya</taxon>
        <taxon>Basidiomycota</taxon>
        <taxon>Ustilaginomycotina</taxon>
        <taxon>Malasseziomycetes</taxon>
        <taxon>Malasseziales</taxon>
        <taxon>Malasseziaceae</taxon>
        <taxon>Malassezia</taxon>
    </lineage>
</organism>
<feature type="compositionally biased region" description="Pro residues" evidence="1">
    <location>
        <begin position="1"/>
        <end position="10"/>
    </location>
</feature>
<evidence type="ECO:0000256" key="1">
    <source>
        <dbReference type="SAM" id="MobiDB-lite"/>
    </source>
</evidence>
<reference evidence="2 3" key="1">
    <citation type="journal article" date="2007" name="Proc. Natl. Acad. Sci. U.S.A.">
        <title>Dandruff-associated Malassezia genomes reveal convergent and divergent virulence traits shared with plant and human fungal pathogens.</title>
        <authorList>
            <person name="Xu J."/>
            <person name="Saunders C.W."/>
            <person name="Hu P."/>
            <person name="Grant R.A."/>
            <person name="Boekhout T."/>
            <person name="Kuramae E.E."/>
            <person name="Kronstad J.W."/>
            <person name="Deangelis Y.M."/>
            <person name="Reeder N.L."/>
            <person name="Johnstone K.R."/>
            <person name="Leland M."/>
            <person name="Fieno A.M."/>
            <person name="Begley W.M."/>
            <person name="Sun Y."/>
            <person name="Lacey M.P."/>
            <person name="Chaudhary T."/>
            <person name="Keough T."/>
            <person name="Chu L."/>
            <person name="Sears R."/>
            <person name="Yuan B."/>
            <person name="Dawson T.L.Jr."/>
        </authorList>
    </citation>
    <scope>NUCLEOTIDE SEQUENCE [LARGE SCALE GENOMIC DNA]</scope>
    <source>
        <strain evidence="3">ATCC MYA-4612 / CBS 7966</strain>
    </source>
</reference>
<feature type="compositionally biased region" description="Polar residues" evidence="1">
    <location>
        <begin position="208"/>
        <end position="218"/>
    </location>
</feature>
<feature type="compositionally biased region" description="Polar residues" evidence="1">
    <location>
        <begin position="121"/>
        <end position="134"/>
    </location>
</feature>
<accession>A8Q2X5</accession>
<dbReference type="KEGG" id="mgl:MGL_2263"/>
<gene>
    <name evidence="2" type="ORF">MGL_2263</name>
</gene>
<evidence type="ECO:0000313" key="2">
    <source>
        <dbReference type="EMBL" id="EDP43253.1"/>
    </source>
</evidence>
<feature type="region of interest" description="Disordered" evidence="1">
    <location>
        <begin position="339"/>
        <end position="405"/>
    </location>
</feature>
<dbReference type="InParanoid" id="A8Q2X5"/>
<feature type="region of interest" description="Disordered" evidence="1">
    <location>
        <begin position="104"/>
        <end position="134"/>
    </location>
</feature>
<evidence type="ECO:0000313" key="3">
    <source>
        <dbReference type="Proteomes" id="UP000008837"/>
    </source>
</evidence>
<dbReference type="STRING" id="425265.A8Q2X5"/>
<feature type="region of interest" description="Disordered" evidence="1">
    <location>
        <begin position="1"/>
        <end position="74"/>
    </location>
</feature>
<dbReference type="OMA" id="ERSHRMV"/>
<feature type="compositionally biased region" description="Acidic residues" evidence="1">
    <location>
        <begin position="361"/>
        <end position="384"/>
    </location>
</feature>
<proteinExistence type="predicted"/>